<protein>
    <submittedName>
        <fullName evidence="3">Translation Initiation factor eIF- 4e</fullName>
    </submittedName>
</protein>
<dbReference type="AlphaFoldDB" id="A0A9Q9AWZ7"/>
<proteinExistence type="inferred from homology"/>
<dbReference type="Pfam" id="PF08939">
    <property type="entry name" value="Bles03"/>
    <property type="match status" value="1"/>
</dbReference>
<dbReference type="PANTHER" id="PTHR31977:SF1">
    <property type="entry name" value="UPF0696 PROTEIN C11ORF68"/>
    <property type="match status" value="1"/>
</dbReference>
<accession>A0A9Q9AWZ7</accession>
<evidence type="ECO:0000313" key="3">
    <source>
        <dbReference type="EMBL" id="USW56559.1"/>
    </source>
</evidence>
<evidence type="ECO:0000313" key="4">
    <source>
        <dbReference type="Proteomes" id="UP001056384"/>
    </source>
</evidence>
<organism evidence="3 4">
    <name type="scientific">Septoria linicola</name>
    <dbReference type="NCBI Taxonomy" id="215465"/>
    <lineage>
        <taxon>Eukaryota</taxon>
        <taxon>Fungi</taxon>
        <taxon>Dikarya</taxon>
        <taxon>Ascomycota</taxon>
        <taxon>Pezizomycotina</taxon>
        <taxon>Dothideomycetes</taxon>
        <taxon>Dothideomycetidae</taxon>
        <taxon>Mycosphaerellales</taxon>
        <taxon>Mycosphaerellaceae</taxon>
        <taxon>Septoria</taxon>
    </lineage>
</organism>
<dbReference type="PANTHER" id="PTHR31977">
    <property type="entry name" value="UPF0696 PROTEIN C11ORF68"/>
    <property type="match status" value="1"/>
</dbReference>
<dbReference type="EMBL" id="CP099425">
    <property type="protein sequence ID" value="USW56559.1"/>
    <property type="molecule type" value="Genomic_DNA"/>
</dbReference>
<keyword evidence="4" id="KW-1185">Reference proteome</keyword>
<reference evidence="3" key="1">
    <citation type="submission" date="2022-06" db="EMBL/GenBank/DDBJ databases">
        <title>Complete genome sequences of two strains of the flax pathogen Septoria linicola.</title>
        <authorList>
            <person name="Lapalu N."/>
            <person name="Simon A."/>
            <person name="Demenou B."/>
            <person name="Paumier D."/>
            <person name="Guillot M.-P."/>
            <person name="Gout L."/>
            <person name="Valade R."/>
        </authorList>
    </citation>
    <scope>NUCLEOTIDE SEQUENCE</scope>
    <source>
        <strain evidence="3">SE15195</strain>
    </source>
</reference>
<dbReference type="InterPro" id="IPR015034">
    <property type="entry name" value="Bles03"/>
</dbReference>
<dbReference type="GO" id="GO:0003743">
    <property type="term" value="F:translation initiation factor activity"/>
    <property type="evidence" value="ECO:0007669"/>
    <property type="project" value="UniProtKB-KW"/>
</dbReference>
<evidence type="ECO:0000256" key="1">
    <source>
        <dbReference type="ARBA" id="ARBA00010568"/>
    </source>
</evidence>
<evidence type="ECO:0000256" key="2">
    <source>
        <dbReference type="SAM" id="MobiDB-lite"/>
    </source>
</evidence>
<dbReference type="Gene3D" id="3.30.760.10">
    <property type="entry name" value="RNA Cap, Translation Initiation Factor Eif4e"/>
    <property type="match status" value="1"/>
</dbReference>
<feature type="compositionally biased region" description="Low complexity" evidence="2">
    <location>
        <begin position="58"/>
        <end position="74"/>
    </location>
</feature>
<dbReference type="SUPFAM" id="SSF55418">
    <property type="entry name" value="eIF4e-like"/>
    <property type="match status" value="1"/>
</dbReference>
<comment type="similarity">
    <text evidence="1">Belongs to the UPF0696 family.</text>
</comment>
<name>A0A9Q9AWZ7_9PEZI</name>
<dbReference type="InterPro" id="IPR023398">
    <property type="entry name" value="TIF_eIF4e-like"/>
</dbReference>
<dbReference type="Proteomes" id="UP001056384">
    <property type="component" value="Chromosome 8"/>
</dbReference>
<gene>
    <name evidence="3" type="ORF">Slin15195_G098780</name>
</gene>
<dbReference type="OrthoDB" id="10067381at2759"/>
<keyword evidence="3" id="KW-0648">Protein biosynthesis</keyword>
<feature type="region of interest" description="Disordered" evidence="2">
    <location>
        <begin position="1"/>
        <end position="88"/>
    </location>
</feature>
<keyword evidence="3" id="KW-0396">Initiation factor</keyword>
<sequence>MAQQDLIDGEGWISDESSFYGDETVRAECERRARRRLERPYEPSAPIPSRKRIKSDQPDSPISPSGLPDLDSSPTKGSDRSHDVVSFLKSRPQISALRNTYTMSEPSAKTTMPHGSQHGQESCHVDVPNRRLGHDNAWQHDEAVEDFLRRMPPGDSLTHSDDGWLWVESPTLPHAQATDRQSSNIEAFRQHAAGLLSSFEAKQIATEMEYSGRASGITRKMGPLRDQLEIDLLALAITTGVTCGKWMLFPNAGDLPHFWRAVAIATAEGKLGPTSKTAIFNPKEPETVICIYTYDFSDSNDVRRVLKELVDLDLCSAHRKAIYYKIDAYTYLGINSKNDYKLRASLCSSKDVLLNNGKALTDGPVAKLKKRGQTTENFYTLFGDDL</sequence>